<evidence type="ECO:0000313" key="2">
    <source>
        <dbReference type="Proteomes" id="UP000008634"/>
    </source>
</evidence>
<dbReference type="HOGENOM" id="CLU_1831533_0_0_10"/>
<dbReference type="Proteomes" id="UP000008634">
    <property type="component" value="Chromosome"/>
</dbReference>
<name>E6X4V4_CELAD</name>
<accession>E6X4V4</accession>
<dbReference type="AlphaFoldDB" id="E6X4V4"/>
<reference evidence="1 2" key="1">
    <citation type="journal article" date="2010" name="Stand. Genomic Sci.">
        <title>Complete genome sequence of Cellulophaga algicola type strain (IC166).</title>
        <authorList>
            <person name="Abt B."/>
            <person name="Lu M."/>
            <person name="Misra M."/>
            <person name="Han C."/>
            <person name="Nolan M."/>
            <person name="Lucas S."/>
            <person name="Hammon N."/>
            <person name="Deshpande S."/>
            <person name="Cheng J.F."/>
            <person name="Tapia R."/>
            <person name="Goodwin L."/>
            <person name="Pitluck S."/>
            <person name="Liolios K."/>
            <person name="Pagani I."/>
            <person name="Ivanova N."/>
            <person name="Mavromatis K."/>
            <person name="Ovchinikova G."/>
            <person name="Pati A."/>
            <person name="Chen A."/>
            <person name="Palaniappan K."/>
            <person name="Land M."/>
            <person name="Hauser L."/>
            <person name="Chang Y.J."/>
            <person name="Jeffries C.D."/>
            <person name="Detter J.C."/>
            <person name="Brambilla E."/>
            <person name="Rohde M."/>
            <person name="Tindall B.J."/>
            <person name="Goker M."/>
            <person name="Woyke T."/>
            <person name="Bristow J."/>
            <person name="Eisen J.A."/>
            <person name="Markowitz V."/>
            <person name="Hugenholtz P."/>
            <person name="Kyrpides N.C."/>
            <person name="Klenk H.P."/>
            <person name="Lapidus A."/>
        </authorList>
    </citation>
    <scope>NUCLEOTIDE SEQUENCE [LARGE SCALE GENOMIC DNA]</scope>
    <source>
        <strain evidence="2">DSM 14237 / IC166 / ACAM 630</strain>
    </source>
</reference>
<dbReference type="eggNOG" id="ENOG5030AD1">
    <property type="taxonomic scope" value="Bacteria"/>
</dbReference>
<dbReference type="EMBL" id="CP002453">
    <property type="protein sequence ID" value="ADV50446.1"/>
    <property type="molecule type" value="Genomic_DNA"/>
</dbReference>
<gene>
    <name evidence="1" type="ordered locus">Celal_3172</name>
</gene>
<protein>
    <submittedName>
        <fullName evidence="1">Uncharacterized protein</fullName>
    </submittedName>
</protein>
<evidence type="ECO:0000313" key="1">
    <source>
        <dbReference type="EMBL" id="ADV50446.1"/>
    </source>
</evidence>
<dbReference type="KEGG" id="cao:Celal_3172"/>
<dbReference type="OrthoDB" id="8708205at2"/>
<sequence length="140" mass="15643">MLENLIVESLEELPLLFNKNYIAFIAEKTRSITVDDQEFTLYTAEELSAKITIDGLVVSNVYALKGYVKTIKEFLGPNTMDQKGNQFSMLMLAASKVIGHDNGNLLFLDAHDSKSIYIFHPDGGDLTKTKLKLNTIIKNA</sequence>
<proteinExistence type="predicted"/>
<organism evidence="1 2">
    <name type="scientific">Cellulophaga algicola (strain DSM 14237 / IC166 / ACAM 630)</name>
    <dbReference type="NCBI Taxonomy" id="688270"/>
    <lineage>
        <taxon>Bacteria</taxon>
        <taxon>Pseudomonadati</taxon>
        <taxon>Bacteroidota</taxon>
        <taxon>Flavobacteriia</taxon>
        <taxon>Flavobacteriales</taxon>
        <taxon>Flavobacteriaceae</taxon>
        <taxon>Cellulophaga</taxon>
    </lineage>
</organism>
<dbReference type="RefSeq" id="WP_013551909.1">
    <property type="nucleotide sequence ID" value="NC_014934.1"/>
</dbReference>
<keyword evidence="2" id="KW-1185">Reference proteome</keyword>